<proteinExistence type="predicted"/>
<feature type="domain" description="Retrovirus-related Pol polyprotein from transposon TNT 1-94-like beta-barrel" evidence="2">
    <location>
        <begin position="63"/>
        <end position="143"/>
    </location>
</feature>
<organism evidence="3 4">
    <name type="scientific">Vitis vinifera</name>
    <name type="common">Grape</name>
    <dbReference type="NCBI Taxonomy" id="29760"/>
    <lineage>
        <taxon>Eukaryota</taxon>
        <taxon>Viridiplantae</taxon>
        <taxon>Streptophyta</taxon>
        <taxon>Embryophyta</taxon>
        <taxon>Tracheophyta</taxon>
        <taxon>Spermatophyta</taxon>
        <taxon>Magnoliopsida</taxon>
        <taxon>eudicotyledons</taxon>
        <taxon>Gunneridae</taxon>
        <taxon>Pentapetalae</taxon>
        <taxon>rosids</taxon>
        <taxon>Vitales</taxon>
        <taxon>Vitaceae</taxon>
        <taxon>Viteae</taxon>
        <taxon>Vitis</taxon>
    </lineage>
</organism>
<comment type="caution">
    <text evidence="3">The sequence shown here is derived from an EMBL/GenBank/DDBJ whole genome shotgun (WGS) entry which is preliminary data.</text>
</comment>
<evidence type="ECO:0000259" key="2">
    <source>
        <dbReference type="Pfam" id="PF22936"/>
    </source>
</evidence>
<evidence type="ECO:0000256" key="1">
    <source>
        <dbReference type="SAM" id="Coils"/>
    </source>
</evidence>
<dbReference type="Proteomes" id="UP000288805">
    <property type="component" value="Unassembled WGS sequence"/>
</dbReference>
<name>A0A438J3E9_VITVI</name>
<sequence>MIVGTDKKIIIIKRLNFKKEAEDVVATAQQLIAEIKLTLQKKEEEVSLLMVCHMKEETQQNMWYLDTGCNNHMHGEKEAFSDLDESFCNSVKFGDNSIISVMGKGKVTIQTKGNSTHTIANVLFVPNLKTNFLSVGQLQEKGYEIFIKDGVCQIQDAKLGLIAQVKITANRMFPLYLHNTAHLCFLEKLKDKAWLWHFHYGNLNFGGLRTLQ</sequence>
<dbReference type="InterPro" id="IPR054722">
    <property type="entry name" value="PolX-like_BBD"/>
</dbReference>
<dbReference type="Pfam" id="PF22936">
    <property type="entry name" value="Pol_BBD"/>
    <property type="match status" value="1"/>
</dbReference>
<gene>
    <name evidence="3" type="ORF">CK203_027792</name>
</gene>
<keyword evidence="1" id="KW-0175">Coiled coil</keyword>
<accession>A0A438J3E9</accession>
<reference evidence="3 4" key="1">
    <citation type="journal article" date="2018" name="PLoS Genet.">
        <title>Population sequencing reveals clonal diversity and ancestral inbreeding in the grapevine cultivar Chardonnay.</title>
        <authorList>
            <person name="Roach M.J."/>
            <person name="Johnson D.L."/>
            <person name="Bohlmann J."/>
            <person name="van Vuuren H.J."/>
            <person name="Jones S.J."/>
            <person name="Pretorius I.S."/>
            <person name="Schmidt S.A."/>
            <person name="Borneman A.R."/>
        </authorList>
    </citation>
    <scope>NUCLEOTIDE SEQUENCE [LARGE SCALE GENOMIC DNA]</scope>
    <source>
        <strain evidence="4">cv. Chardonnay</strain>
        <tissue evidence="3">Leaf</tissue>
    </source>
</reference>
<protein>
    <recommendedName>
        <fullName evidence="2">Retrovirus-related Pol polyprotein from transposon TNT 1-94-like beta-barrel domain-containing protein</fullName>
    </recommendedName>
</protein>
<evidence type="ECO:0000313" key="4">
    <source>
        <dbReference type="Proteomes" id="UP000288805"/>
    </source>
</evidence>
<dbReference type="AlphaFoldDB" id="A0A438J3E9"/>
<dbReference type="EMBL" id="QGNW01000065">
    <property type="protein sequence ID" value="RVX03484.1"/>
    <property type="molecule type" value="Genomic_DNA"/>
</dbReference>
<feature type="coiled-coil region" evidence="1">
    <location>
        <begin position="18"/>
        <end position="45"/>
    </location>
</feature>
<evidence type="ECO:0000313" key="3">
    <source>
        <dbReference type="EMBL" id="RVX03484.1"/>
    </source>
</evidence>